<keyword evidence="4" id="KW-1185">Reference proteome</keyword>
<dbReference type="InterPro" id="IPR018712">
    <property type="entry name" value="Tle1-like_cat"/>
</dbReference>
<dbReference type="RefSeq" id="WP_003608431.1">
    <property type="nucleotide sequence ID" value="NZ_ADVE02000001.1"/>
</dbReference>
<dbReference type="PANTHER" id="PTHR33840:SF1">
    <property type="entry name" value="TLE1 PHOSPHOLIPASE DOMAIN-CONTAINING PROTEIN"/>
    <property type="match status" value="1"/>
</dbReference>
<dbReference type="Pfam" id="PF09994">
    <property type="entry name" value="T6SS_Tle1-like_cat"/>
    <property type="match status" value="1"/>
</dbReference>
<name>A0A2D2D3J9_METT3</name>
<evidence type="ECO:0000313" key="4">
    <source>
        <dbReference type="Proteomes" id="UP000230709"/>
    </source>
</evidence>
<gene>
    <name evidence="3" type="ORF">CQW49_17260</name>
</gene>
<keyword evidence="1" id="KW-0472">Membrane</keyword>
<feature type="transmembrane region" description="Helical" evidence="1">
    <location>
        <begin position="596"/>
        <end position="615"/>
    </location>
</feature>
<organism evidence="3 4">
    <name type="scientific">Methylosinus trichosporium (strain ATCC 35070 / NCIMB 11131 / UNIQEM 75 / OB3b)</name>
    <dbReference type="NCBI Taxonomy" id="595536"/>
    <lineage>
        <taxon>Bacteria</taxon>
        <taxon>Pseudomonadati</taxon>
        <taxon>Pseudomonadota</taxon>
        <taxon>Alphaproteobacteria</taxon>
        <taxon>Hyphomicrobiales</taxon>
        <taxon>Methylocystaceae</taxon>
        <taxon>Methylosinus</taxon>
    </lineage>
</organism>
<accession>A0A2D2D3J9</accession>
<protein>
    <recommendedName>
        <fullName evidence="2">T6SS Phospholipase effector Tle1-like catalytic domain-containing protein</fullName>
    </recommendedName>
</protein>
<keyword evidence="1" id="KW-1133">Transmembrane helix</keyword>
<dbReference type="PANTHER" id="PTHR33840">
    <property type="match status" value="1"/>
</dbReference>
<dbReference type="KEGG" id="mtw:CQW49_17260"/>
<feature type="transmembrane region" description="Helical" evidence="1">
    <location>
        <begin position="517"/>
        <end position="539"/>
    </location>
</feature>
<keyword evidence="1" id="KW-0812">Transmembrane</keyword>
<dbReference type="Proteomes" id="UP000230709">
    <property type="component" value="Chromosome"/>
</dbReference>
<feature type="transmembrane region" description="Helical" evidence="1">
    <location>
        <begin position="441"/>
        <end position="459"/>
    </location>
</feature>
<reference evidence="4" key="1">
    <citation type="submission" date="2017-10" db="EMBL/GenBank/DDBJ databases">
        <title>Completed PacBio SMRT sequence of Methylosinus trichosporium OB3b reveals presence of a third large plasmid.</title>
        <authorList>
            <person name="Charles T.C."/>
            <person name="Lynch M.D.J."/>
            <person name="Heil J.R."/>
            <person name="Cheng J."/>
        </authorList>
    </citation>
    <scope>NUCLEOTIDE SEQUENCE [LARGE SCALE GENOMIC DNA]</scope>
    <source>
        <strain evidence="4">OB3b</strain>
    </source>
</reference>
<proteinExistence type="predicted"/>
<dbReference type="EMBL" id="CP023737">
    <property type="protein sequence ID" value="ATQ69439.1"/>
    <property type="molecule type" value="Genomic_DNA"/>
</dbReference>
<evidence type="ECO:0000259" key="2">
    <source>
        <dbReference type="Pfam" id="PF09994"/>
    </source>
</evidence>
<evidence type="ECO:0000313" key="3">
    <source>
        <dbReference type="EMBL" id="ATQ69439.1"/>
    </source>
</evidence>
<sequence>MTRTAIREKKILLFADGTGNAVTTQESNVWRIYRALDTSARNQIAYYIPGVGTSEFKPWAMLDGATGIGVPANVLKLYRFLSWNYAPGDEIYMFGFSRGAFTIRVLIDLIYREGLQPNETENGAVSSAVMRRNAKAAWRSYQRNDDSRLKNVWVWLRRLGRRSNAAPKGEAIRIAFVGLFDTVEAYGVPIEELREAINTFVVPISFGMDRAIAPSATYVRHALALDDERTSFHPIRIDQRGRQRDGRDPEIDEVWFAGVHSNIGGGYADDSVAHTPLVWMLEEAERLAPDDPVARGPALRTGALEAFRETASSFAPLADSRAGLASLYRYDPRSLAPTPMWDFGPTIVHHSVAERMAERSCNYAPVVLPADAVFLTPDRALLARGERRWAALDATRPSPPPIEAGALAQMQRRAEAAVAALLGPADATLELARDHIWRRRVNYFALVGALAALLLLPATGDLLDNLIAFGEGGASSSAVAPASVLEIAGRVGDGLVSALKGVAELLLSVTPSYLAPFLRAIFAHPWIGGALIVLLLWLWRRAGALAESIHDLAQRGWVEGAPPPPEARTNSLVRMLRKSPVSAFLHRQSRAWGAPALFSVAIFGVALAGASRLWFNALVGAGLVCWSTPPERLQWIGAGAAVAKPGYSKAHPDGFATNNPCWASGLAVERGAAYRLTLEVGPLDDPWLDRTILTDVQGFDSPSASFLLATAFRRWPDAAWHRPIARIGARGAEEWPLAPATRDLPLSPHEGKCTGLPRDFAATPEHAAYCASDAEPAGCRALGERLKPGEALPRAEIGAAQAAWEARDFTFAGGACRSVYPRRALVSDFVAEQTGELFLFVNDVAFFPWGQTPQSFYTDNTGTATVTLERRS</sequence>
<dbReference type="AlphaFoldDB" id="A0A2D2D3J9"/>
<feature type="domain" description="T6SS Phospholipase effector Tle1-like catalytic" evidence="2">
    <location>
        <begin position="9"/>
        <end position="283"/>
    </location>
</feature>
<dbReference type="STRING" id="595536.GCA_000178815_01728"/>
<evidence type="ECO:0000256" key="1">
    <source>
        <dbReference type="SAM" id="Phobius"/>
    </source>
</evidence>